<evidence type="ECO:0000313" key="6">
    <source>
        <dbReference type="Proteomes" id="UP001154312"/>
    </source>
</evidence>
<dbReference type="Proteomes" id="UP001154312">
    <property type="component" value="Unassembled WGS sequence"/>
</dbReference>
<accession>A0A9X4H6E5</accession>
<keyword evidence="2" id="KW-0808">Transferase</keyword>
<dbReference type="PROSITE" id="PS00092">
    <property type="entry name" value="N6_MTASE"/>
    <property type="match status" value="1"/>
</dbReference>
<dbReference type="AlphaFoldDB" id="A0A9X4H6E5"/>
<keyword evidence="1 5" id="KW-0489">Methyltransferase</keyword>
<dbReference type="EMBL" id="JAKOAV010000026">
    <property type="protein sequence ID" value="MDF9409212.1"/>
    <property type="molecule type" value="Genomic_DNA"/>
</dbReference>
<dbReference type="CDD" id="cd11715">
    <property type="entry name" value="THUMP_AdoMetMT"/>
    <property type="match status" value="1"/>
</dbReference>
<dbReference type="InterPro" id="IPR002052">
    <property type="entry name" value="DNA_methylase_N6_adenine_CS"/>
</dbReference>
<dbReference type="InterPro" id="IPR029063">
    <property type="entry name" value="SAM-dependent_MTases_sf"/>
</dbReference>
<protein>
    <submittedName>
        <fullName evidence="5">Class I SAM-dependent RNA methyltransferase</fullName>
    </submittedName>
</protein>
<feature type="domain" description="THUMP" evidence="4">
    <location>
        <begin position="45"/>
        <end position="155"/>
    </location>
</feature>
<dbReference type="GO" id="GO:0070043">
    <property type="term" value="F:rRNA (guanine-N7-)-methyltransferase activity"/>
    <property type="evidence" value="ECO:0007669"/>
    <property type="project" value="TreeGrafter"/>
</dbReference>
<dbReference type="InterPro" id="IPR004114">
    <property type="entry name" value="THUMP_dom"/>
</dbReference>
<evidence type="ECO:0000256" key="1">
    <source>
        <dbReference type="ARBA" id="ARBA00022603"/>
    </source>
</evidence>
<dbReference type="SUPFAM" id="SSF53335">
    <property type="entry name" value="S-adenosyl-L-methionine-dependent methyltransferases"/>
    <property type="match status" value="1"/>
</dbReference>
<sequence>MAEVELIATTAFGLEAVVAREIRALGYERTVVENGRVTFKADESAICRANLWLRSADRVLVKIGEFQVFSFDELFEKTKALPWPDWIPENAVFPVQGKSINSKLFSVPDCQAIVKKAVVEKMKQRYRRQWFEETGPRYTIEVALLKDVATLTIDTSGAGLHKRGYRKLTGAAPLKETLAAAMISLSRWKPERVLIDPMCGSGTIPIEAALIGLNRAPGLKREFDAEKWPVVPAQLWREARQEAEDVIHRRRQLIIRGTDIDKDVLSLARYHARLAGVEDQIHWQQSPVAELRARQKYGYIICNPPYGQRLEDLPAVSRLYREMGQVFKALDTWSFYVLTAHHEFEKLFGRRADKKRKLYNGRIQCDYYQFFGPRPPRRDSITAPEPVAEPD</sequence>
<dbReference type="PROSITE" id="PS51165">
    <property type="entry name" value="THUMP"/>
    <property type="match status" value="1"/>
</dbReference>
<dbReference type="InterPro" id="IPR054170">
    <property type="entry name" value="RlmL_1st"/>
</dbReference>
<dbReference type="Pfam" id="PF01170">
    <property type="entry name" value="UPF0020"/>
    <property type="match status" value="1"/>
</dbReference>
<dbReference type="InterPro" id="IPR000241">
    <property type="entry name" value="RlmKL-like_Mtase"/>
</dbReference>
<reference evidence="5" key="1">
    <citation type="submission" date="2022-02" db="EMBL/GenBank/DDBJ databases">
        <authorList>
            <person name="Leng L."/>
        </authorList>
    </citation>
    <scope>NUCLEOTIDE SEQUENCE</scope>
    <source>
        <strain evidence="5">JI</strain>
    </source>
</reference>
<evidence type="ECO:0000256" key="3">
    <source>
        <dbReference type="PROSITE-ProRule" id="PRU00529"/>
    </source>
</evidence>
<dbReference type="Gene3D" id="3.30.2130.30">
    <property type="match status" value="1"/>
</dbReference>
<dbReference type="SMART" id="SM00981">
    <property type="entry name" value="THUMP"/>
    <property type="match status" value="1"/>
</dbReference>
<dbReference type="PANTHER" id="PTHR47313:SF1">
    <property type="entry name" value="RIBOSOMAL RNA LARGE SUBUNIT METHYLTRANSFERASE K_L"/>
    <property type="match status" value="1"/>
</dbReference>
<gene>
    <name evidence="5" type="ORF">L7E55_12735</name>
</gene>
<dbReference type="GO" id="GO:0003723">
    <property type="term" value="F:RNA binding"/>
    <property type="evidence" value="ECO:0007669"/>
    <property type="project" value="UniProtKB-UniRule"/>
</dbReference>
<dbReference type="Gene3D" id="3.40.50.150">
    <property type="entry name" value="Vaccinia Virus protein VP39"/>
    <property type="match status" value="1"/>
</dbReference>
<evidence type="ECO:0000256" key="2">
    <source>
        <dbReference type="ARBA" id="ARBA00022679"/>
    </source>
</evidence>
<dbReference type="InterPro" id="IPR053943">
    <property type="entry name" value="RlmKL-like_Mtase_CS"/>
</dbReference>
<dbReference type="GO" id="GO:0008990">
    <property type="term" value="F:rRNA (guanine-N2-)-methyltransferase activity"/>
    <property type="evidence" value="ECO:0007669"/>
    <property type="project" value="TreeGrafter"/>
</dbReference>
<dbReference type="Pfam" id="PF22020">
    <property type="entry name" value="RlmL_1st"/>
    <property type="match status" value="1"/>
</dbReference>
<proteinExistence type="predicted"/>
<name>A0A9X4H6E5_9FIRM</name>
<keyword evidence="3" id="KW-0694">RNA-binding</keyword>
<evidence type="ECO:0000313" key="5">
    <source>
        <dbReference type="EMBL" id="MDF9409212.1"/>
    </source>
</evidence>
<dbReference type="PANTHER" id="PTHR47313">
    <property type="entry name" value="RIBOSOMAL RNA LARGE SUBUNIT METHYLTRANSFERASE K/L"/>
    <property type="match status" value="1"/>
</dbReference>
<evidence type="ECO:0000259" key="4">
    <source>
        <dbReference type="PROSITE" id="PS51165"/>
    </source>
</evidence>
<dbReference type="PROSITE" id="PS01261">
    <property type="entry name" value="UPF0020"/>
    <property type="match status" value="1"/>
</dbReference>
<dbReference type="Pfam" id="PF02926">
    <property type="entry name" value="THUMP"/>
    <property type="match status" value="1"/>
</dbReference>
<comment type="caution">
    <text evidence="5">The sequence shown here is derived from an EMBL/GenBank/DDBJ whole genome shotgun (WGS) entry which is preliminary data.</text>
</comment>
<dbReference type="RefSeq" id="WP_277444658.1">
    <property type="nucleotide sequence ID" value="NZ_JAKOAV010000026.1"/>
</dbReference>
<keyword evidence="6" id="KW-1185">Reference proteome</keyword>
<organism evidence="5 6">
    <name type="scientific">Pelotomaculum isophthalicicum JI</name>
    <dbReference type="NCBI Taxonomy" id="947010"/>
    <lineage>
        <taxon>Bacteria</taxon>
        <taxon>Bacillati</taxon>
        <taxon>Bacillota</taxon>
        <taxon>Clostridia</taxon>
        <taxon>Eubacteriales</taxon>
        <taxon>Desulfotomaculaceae</taxon>
        <taxon>Pelotomaculum</taxon>
    </lineage>
</organism>